<gene>
    <name evidence="2" type="ORF">Nepgr_006441</name>
</gene>
<feature type="compositionally biased region" description="Basic and acidic residues" evidence="1">
    <location>
        <begin position="1"/>
        <end position="10"/>
    </location>
</feature>
<accession>A0AAD3S586</accession>
<proteinExistence type="predicted"/>
<organism evidence="2 3">
    <name type="scientific">Nepenthes gracilis</name>
    <name type="common">Slender pitcher plant</name>
    <dbReference type="NCBI Taxonomy" id="150966"/>
    <lineage>
        <taxon>Eukaryota</taxon>
        <taxon>Viridiplantae</taxon>
        <taxon>Streptophyta</taxon>
        <taxon>Embryophyta</taxon>
        <taxon>Tracheophyta</taxon>
        <taxon>Spermatophyta</taxon>
        <taxon>Magnoliopsida</taxon>
        <taxon>eudicotyledons</taxon>
        <taxon>Gunneridae</taxon>
        <taxon>Pentapetalae</taxon>
        <taxon>Caryophyllales</taxon>
        <taxon>Nepenthaceae</taxon>
        <taxon>Nepenthes</taxon>
    </lineage>
</organism>
<keyword evidence="3" id="KW-1185">Reference proteome</keyword>
<feature type="region of interest" description="Disordered" evidence="1">
    <location>
        <begin position="53"/>
        <end position="75"/>
    </location>
</feature>
<dbReference type="PANTHER" id="PTHR47076:SF12">
    <property type="entry name" value="NHL DOMAIN-CONTAINING PROTEIN"/>
    <property type="match status" value="1"/>
</dbReference>
<name>A0AAD3S586_NEPGR</name>
<reference evidence="2" key="1">
    <citation type="submission" date="2023-05" db="EMBL/GenBank/DDBJ databases">
        <title>Nepenthes gracilis genome sequencing.</title>
        <authorList>
            <person name="Fukushima K."/>
        </authorList>
    </citation>
    <scope>NUCLEOTIDE SEQUENCE</scope>
    <source>
        <strain evidence="2">SING2019-196</strain>
    </source>
</reference>
<dbReference type="AlphaFoldDB" id="A0AAD3S586"/>
<evidence type="ECO:0000313" key="2">
    <source>
        <dbReference type="EMBL" id="GMH04601.1"/>
    </source>
</evidence>
<evidence type="ECO:0000313" key="3">
    <source>
        <dbReference type="Proteomes" id="UP001279734"/>
    </source>
</evidence>
<dbReference type="PANTHER" id="PTHR47076">
    <property type="entry name" value="NHL DOMAIN PROTEIN"/>
    <property type="match status" value="1"/>
</dbReference>
<feature type="compositionally biased region" description="Basic and acidic residues" evidence="1">
    <location>
        <begin position="55"/>
        <end position="75"/>
    </location>
</feature>
<feature type="region of interest" description="Disordered" evidence="1">
    <location>
        <begin position="1"/>
        <end position="37"/>
    </location>
</feature>
<protein>
    <submittedName>
        <fullName evidence="2">Uncharacterized protein</fullName>
    </submittedName>
</protein>
<feature type="compositionally biased region" description="Acidic residues" evidence="1">
    <location>
        <begin position="23"/>
        <end position="35"/>
    </location>
</feature>
<comment type="caution">
    <text evidence="2">The sequence shown here is derived from an EMBL/GenBank/DDBJ whole genome shotgun (WGS) entry which is preliminary data.</text>
</comment>
<dbReference type="EMBL" id="BSYO01000005">
    <property type="protein sequence ID" value="GMH04601.1"/>
    <property type="molecule type" value="Genomic_DNA"/>
</dbReference>
<sequence>MAAPQRKQDNVYDSSRSSMLRLEEEEEESMQEGDDLGNGCGCFSLLFCCGRRPRTGADGDERRLLQGETAGEPRNRETWLTEMMKSVRETSEMVAGPKWKTFIRKMGADFNRNRRRENIQYDSYDYALNFDDGEDEDDQDRFRFSSRFAPARTS</sequence>
<dbReference type="Proteomes" id="UP001279734">
    <property type="component" value="Unassembled WGS sequence"/>
</dbReference>
<evidence type="ECO:0000256" key="1">
    <source>
        <dbReference type="SAM" id="MobiDB-lite"/>
    </source>
</evidence>